<organism evidence="1 2">
    <name type="scientific">Bacteroides gallinaceum</name>
    <dbReference type="NCBI Taxonomy" id="1462571"/>
    <lineage>
        <taxon>Bacteria</taxon>
        <taxon>Pseudomonadati</taxon>
        <taxon>Bacteroidota</taxon>
        <taxon>Bacteroidia</taxon>
        <taxon>Bacteroidales</taxon>
        <taxon>Bacteroidaceae</taxon>
        <taxon>Bacteroides</taxon>
    </lineage>
</organism>
<dbReference type="NCBIfam" id="NF038128">
    <property type="entry name" value="choice_anch_J"/>
    <property type="match status" value="2"/>
</dbReference>
<evidence type="ECO:0000313" key="1">
    <source>
        <dbReference type="EMBL" id="MDN0049307.1"/>
    </source>
</evidence>
<protein>
    <submittedName>
        <fullName evidence="1">Choice-of-anchor J domain-containing protein</fullName>
    </submittedName>
</protein>
<reference evidence="1" key="2">
    <citation type="submission" date="2024-05" db="EMBL/GenBank/DDBJ databases">
        <title>Identification and characterization of horizontal gene transfer across gut microbiota members of farm animals based on homology search.</title>
        <authorList>
            <person name="Schwarzerova J."/>
            <person name="Nykrynova M."/>
            <person name="Jureckova K."/>
            <person name="Cejkova D."/>
            <person name="Rychlik I."/>
        </authorList>
    </citation>
    <scope>NUCLEOTIDE SEQUENCE</scope>
    <source>
        <strain evidence="1">84_SSukc20</strain>
    </source>
</reference>
<dbReference type="PROSITE" id="PS51257">
    <property type="entry name" value="PROKAR_LIPOPROTEIN"/>
    <property type="match status" value="1"/>
</dbReference>
<sequence>MKKIMLMSTVLLAGLSACEDYNDQFNIDSSLTDVKTGVTIQLASSDYGTIAGMEANKELALSKDPEGQTYVAALEAIGENKYFADATEAEWYLPAFIDYKYPNADTGSRISVQYNMYRGQSGYLADFKKISDYTLTNNDYRSVWNGTSTATYLSPSTLRQIPSVLESRMEDPQEGDMVAVNYAYSEFEPGAGGGVIPVVYQQVNTFDGEAGNYVIAAKANDGNYYPFGKLNDPDKPYGYIYPDAITVTDGIISSDNGSEQVVTIEEGSEGYTLLNSYMQYIYMDETHDNFNFTTSLPTEGGEWSFESNGDGTFKLKNIERDKTVKLTLYNDSYSYGSYAASRYTYVEDAMKEESKLFAIKNITVPEDLSAVWSHDASYGYYKATGYDDANKKNLAAESWFVSSEIDLSEAQNPVLNFDFAFNFLNGNNAADFMQLKVSTDYTGDVQATTWTDLAYDGSRFNRWDFIAQSVDLAQFAGKKITLAFAYKSTDQCAPTAEIKNLAIVNGQYWDVCLFKEVPESEVAAQMLKMSRASGAYANTAALYVYREGAWCEYTNEDANVVVADPAMYAELGADYVSRPANVFPIYLVQKFPFAAKGDKAAVVYRADADGTMAVTEYTYDAGWSASQIYSSRTTTFEKTGEGYVAMAGTYLNESLLGDEGGFTIQDISMQGVNYVWSNTEQYGWKASAYYNNTNYPAESWLVSPVIDLSEAMAPQVAFEEAHRYLNGEALTDHFKIKISTDYVDNVESCTWEDLIFDESQWSDGQTWDFYPVGPYDLSTYAGQTIRIAFVYISNSTAAPTWEFKNIVVNEAE</sequence>
<name>A0ABT7X5H0_9BACE</name>
<reference evidence="1" key="1">
    <citation type="submission" date="2023-06" db="EMBL/GenBank/DDBJ databases">
        <authorList>
            <person name="Zeman M."/>
            <person name="Kubasova T."/>
            <person name="Jahodarova E."/>
            <person name="Nykrynova M."/>
            <person name="Rychlik I."/>
        </authorList>
    </citation>
    <scope>NUCLEOTIDE SEQUENCE</scope>
    <source>
        <strain evidence="1">84_SSukc20</strain>
    </source>
</reference>
<dbReference type="Proteomes" id="UP001167871">
    <property type="component" value="Unassembled WGS sequence"/>
</dbReference>
<accession>A0ABT7X5H0</accession>
<dbReference type="EMBL" id="JAUEII010000014">
    <property type="protein sequence ID" value="MDN0049307.1"/>
    <property type="molecule type" value="Genomic_DNA"/>
</dbReference>
<keyword evidence="2" id="KW-1185">Reference proteome</keyword>
<proteinExistence type="predicted"/>
<gene>
    <name evidence="1" type="ORF">QVO10_07900</name>
</gene>
<dbReference type="RefSeq" id="WP_301639644.1">
    <property type="nucleotide sequence ID" value="NZ_JAUEII010000014.1"/>
</dbReference>
<evidence type="ECO:0000313" key="2">
    <source>
        <dbReference type="Proteomes" id="UP001167871"/>
    </source>
</evidence>
<comment type="caution">
    <text evidence="1">The sequence shown here is derived from an EMBL/GenBank/DDBJ whole genome shotgun (WGS) entry which is preliminary data.</text>
</comment>